<keyword evidence="3" id="KW-1185">Reference proteome</keyword>
<gene>
    <name evidence="2" type="ORF">L3X38_033975</name>
</gene>
<feature type="region of interest" description="Disordered" evidence="1">
    <location>
        <begin position="1"/>
        <end position="20"/>
    </location>
</feature>
<evidence type="ECO:0000313" key="3">
    <source>
        <dbReference type="Proteomes" id="UP001054821"/>
    </source>
</evidence>
<protein>
    <submittedName>
        <fullName evidence="2">Uncharacterized protein</fullName>
    </submittedName>
</protein>
<dbReference type="AlphaFoldDB" id="A0AAD4VJE2"/>
<feature type="compositionally biased region" description="Pro residues" evidence="1">
    <location>
        <begin position="58"/>
        <end position="75"/>
    </location>
</feature>
<dbReference type="Proteomes" id="UP001054821">
    <property type="component" value="Chromosome 6"/>
</dbReference>
<proteinExistence type="predicted"/>
<name>A0AAD4VJE2_PRUDU</name>
<evidence type="ECO:0000313" key="2">
    <source>
        <dbReference type="EMBL" id="KAI5324902.1"/>
    </source>
</evidence>
<sequence length="240" mass="25804">MDYRNVYAIPELDPTDNDVDNVADQRLESSMENDAETLRDTNKRTDASFFPSFCHLSPSPPLSPPSPQPPTPPKLRPGHHLRSFPSFPAVTVEPAAGISSFFSDSSPAAFSLLLPPFPTHEMSDLIRRGRSVMTAPSSDPPAQPASAATAPAMMDHVPVGPGGSQAPASLASSVAQPVSARRRHRPASTTDTTSTDATGALGSQLESREFFERKIFPKSADLISEVVINSDDQILSLWRN</sequence>
<feature type="compositionally biased region" description="Low complexity" evidence="1">
    <location>
        <begin position="187"/>
        <end position="198"/>
    </location>
</feature>
<feature type="compositionally biased region" description="Polar residues" evidence="1">
    <location>
        <begin position="166"/>
        <end position="176"/>
    </location>
</feature>
<dbReference type="EMBL" id="JAJFAZ020000006">
    <property type="protein sequence ID" value="KAI5324902.1"/>
    <property type="molecule type" value="Genomic_DNA"/>
</dbReference>
<reference evidence="2 3" key="1">
    <citation type="journal article" date="2022" name="G3 (Bethesda)">
        <title>Whole-genome sequence and methylome profiling of the almond [Prunus dulcis (Mill.) D.A. Webb] cultivar 'Nonpareil'.</title>
        <authorList>
            <person name="D'Amico-Willman K.M."/>
            <person name="Ouma W.Z."/>
            <person name="Meulia T."/>
            <person name="Sideli G.M."/>
            <person name="Gradziel T.M."/>
            <person name="Fresnedo-Ramirez J."/>
        </authorList>
    </citation>
    <scope>NUCLEOTIDE SEQUENCE [LARGE SCALE GENOMIC DNA]</scope>
    <source>
        <strain evidence="2">Clone GOH B32 T37-40</strain>
    </source>
</reference>
<accession>A0AAD4VJE2</accession>
<comment type="caution">
    <text evidence="2">The sequence shown here is derived from an EMBL/GenBank/DDBJ whole genome shotgun (WGS) entry which is preliminary data.</text>
</comment>
<evidence type="ECO:0000256" key="1">
    <source>
        <dbReference type="SAM" id="MobiDB-lite"/>
    </source>
</evidence>
<feature type="region of interest" description="Disordered" evidence="1">
    <location>
        <begin position="49"/>
        <end position="82"/>
    </location>
</feature>
<organism evidence="2 3">
    <name type="scientific">Prunus dulcis</name>
    <name type="common">Almond</name>
    <name type="synonym">Amygdalus dulcis</name>
    <dbReference type="NCBI Taxonomy" id="3755"/>
    <lineage>
        <taxon>Eukaryota</taxon>
        <taxon>Viridiplantae</taxon>
        <taxon>Streptophyta</taxon>
        <taxon>Embryophyta</taxon>
        <taxon>Tracheophyta</taxon>
        <taxon>Spermatophyta</taxon>
        <taxon>Magnoliopsida</taxon>
        <taxon>eudicotyledons</taxon>
        <taxon>Gunneridae</taxon>
        <taxon>Pentapetalae</taxon>
        <taxon>rosids</taxon>
        <taxon>fabids</taxon>
        <taxon>Rosales</taxon>
        <taxon>Rosaceae</taxon>
        <taxon>Amygdaloideae</taxon>
        <taxon>Amygdaleae</taxon>
        <taxon>Prunus</taxon>
    </lineage>
</organism>
<feature type="region of interest" description="Disordered" evidence="1">
    <location>
        <begin position="153"/>
        <end position="201"/>
    </location>
</feature>